<evidence type="ECO:0000259" key="2">
    <source>
        <dbReference type="SMART" id="SM00829"/>
    </source>
</evidence>
<evidence type="ECO:0000256" key="1">
    <source>
        <dbReference type="ARBA" id="ARBA00023002"/>
    </source>
</evidence>
<keyword evidence="4" id="KW-1185">Reference proteome</keyword>
<dbReference type="PANTHER" id="PTHR43205">
    <property type="entry name" value="PROSTAGLANDIN REDUCTASE"/>
    <property type="match status" value="1"/>
</dbReference>
<sequence>MNKRVILKQRPDGIPKKEDFEVRVDALQLPLKQGEILVKVEWISADPAQLVWISGVKSYMPPVRIGDTVRALGVGLIVNSHAAGFKVGTYVSGLLGWQEYCKVHVSKIERIPKNVNPSLFLGIFGITGLTSYVAIKVLGKVAKKQVVVISTAAGAVGSVAVQIAKKQVVVISTAAGAVGSVAVQIAKAEGCKVIGITGTASKVQWLKDIGISEVINYKTDNVASSLKTLCPEGIDLYLDNVGGEMLDAVLLNAKKGARMILCGAIQSYGQKKAQPLYMYPLVISKSLKMKGFIVTDYQNKFEEGLKYLGSLYEKGNLKYKEDVVDGLENAHTALQKLARGQNDGKMLIKVLHEAPKL</sequence>
<evidence type="ECO:0000313" key="3">
    <source>
        <dbReference type="EMBL" id="OMJ83208.1"/>
    </source>
</evidence>
<gene>
    <name evidence="3" type="ORF">SteCoe_15924</name>
</gene>
<dbReference type="SUPFAM" id="SSF50129">
    <property type="entry name" value="GroES-like"/>
    <property type="match status" value="1"/>
</dbReference>
<dbReference type="SUPFAM" id="SSF51735">
    <property type="entry name" value="NAD(P)-binding Rossmann-fold domains"/>
    <property type="match status" value="1"/>
</dbReference>
<dbReference type="InterPro" id="IPR045010">
    <property type="entry name" value="MDR_fam"/>
</dbReference>
<accession>A0A1R2C2G0</accession>
<dbReference type="InterPro" id="IPR020843">
    <property type="entry name" value="ER"/>
</dbReference>
<evidence type="ECO:0000313" key="4">
    <source>
        <dbReference type="Proteomes" id="UP000187209"/>
    </source>
</evidence>
<dbReference type="CDD" id="cd05288">
    <property type="entry name" value="PGDH"/>
    <property type="match status" value="1"/>
</dbReference>
<name>A0A1R2C2G0_9CILI</name>
<dbReference type="GO" id="GO:0016628">
    <property type="term" value="F:oxidoreductase activity, acting on the CH-CH group of donors, NAD or NADP as acceptor"/>
    <property type="evidence" value="ECO:0007669"/>
    <property type="project" value="InterPro"/>
</dbReference>
<keyword evidence="1" id="KW-0560">Oxidoreductase</keyword>
<dbReference type="InterPro" id="IPR011032">
    <property type="entry name" value="GroES-like_sf"/>
</dbReference>
<dbReference type="EMBL" id="MPUH01000312">
    <property type="protein sequence ID" value="OMJ83208.1"/>
    <property type="molecule type" value="Genomic_DNA"/>
</dbReference>
<dbReference type="FunFam" id="3.40.50.720:FF:000121">
    <property type="entry name" value="Prostaglandin reductase 2"/>
    <property type="match status" value="1"/>
</dbReference>
<dbReference type="InterPro" id="IPR013149">
    <property type="entry name" value="ADH-like_C"/>
</dbReference>
<organism evidence="3 4">
    <name type="scientific">Stentor coeruleus</name>
    <dbReference type="NCBI Taxonomy" id="5963"/>
    <lineage>
        <taxon>Eukaryota</taxon>
        <taxon>Sar</taxon>
        <taxon>Alveolata</taxon>
        <taxon>Ciliophora</taxon>
        <taxon>Postciliodesmatophora</taxon>
        <taxon>Heterotrichea</taxon>
        <taxon>Heterotrichida</taxon>
        <taxon>Stentoridae</taxon>
        <taxon>Stentor</taxon>
    </lineage>
</organism>
<feature type="domain" description="Enoyl reductase (ER)" evidence="2">
    <location>
        <begin position="13"/>
        <end position="348"/>
    </location>
</feature>
<dbReference type="PANTHER" id="PTHR43205:SF42">
    <property type="entry name" value="ALCOHOL DEHYDROGENASE, ZINC-CONTAINING (AFU_ORTHOLOGUE AFUA_7G04530)"/>
    <property type="match status" value="1"/>
</dbReference>
<dbReference type="Pfam" id="PF00107">
    <property type="entry name" value="ADH_zinc_N"/>
    <property type="match status" value="1"/>
</dbReference>
<protein>
    <recommendedName>
        <fullName evidence="2">Enoyl reductase (ER) domain-containing protein</fullName>
    </recommendedName>
</protein>
<proteinExistence type="predicted"/>
<dbReference type="Gene3D" id="3.90.180.10">
    <property type="entry name" value="Medium-chain alcohol dehydrogenases, catalytic domain"/>
    <property type="match status" value="1"/>
</dbReference>
<dbReference type="SMART" id="SM00829">
    <property type="entry name" value="PKS_ER"/>
    <property type="match status" value="1"/>
</dbReference>
<dbReference type="InterPro" id="IPR036291">
    <property type="entry name" value="NAD(P)-bd_dom_sf"/>
</dbReference>
<dbReference type="Gene3D" id="3.40.50.720">
    <property type="entry name" value="NAD(P)-binding Rossmann-like Domain"/>
    <property type="match status" value="1"/>
</dbReference>
<dbReference type="OrthoDB" id="447735at2759"/>
<dbReference type="Proteomes" id="UP000187209">
    <property type="component" value="Unassembled WGS sequence"/>
</dbReference>
<dbReference type="AlphaFoldDB" id="A0A1R2C2G0"/>
<dbReference type="Pfam" id="PF16884">
    <property type="entry name" value="ADH_N_2"/>
    <property type="match status" value="1"/>
</dbReference>
<dbReference type="InterPro" id="IPR041694">
    <property type="entry name" value="ADH_N_2"/>
</dbReference>
<comment type="caution">
    <text evidence="3">The sequence shown here is derived from an EMBL/GenBank/DDBJ whole genome shotgun (WGS) entry which is preliminary data.</text>
</comment>
<reference evidence="3 4" key="1">
    <citation type="submission" date="2016-11" db="EMBL/GenBank/DDBJ databases">
        <title>The macronuclear genome of Stentor coeruleus: a giant cell with tiny introns.</title>
        <authorList>
            <person name="Slabodnick M."/>
            <person name="Ruby J.G."/>
            <person name="Reiff S.B."/>
            <person name="Swart E.C."/>
            <person name="Gosai S."/>
            <person name="Prabakaran S."/>
            <person name="Witkowska E."/>
            <person name="Larue G.E."/>
            <person name="Fisher S."/>
            <person name="Freeman R.M."/>
            <person name="Gunawardena J."/>
            <person name="Chu W."/>
            <person name="Stover N.A."/>
            <person name="Gregory B.D."/>
            <person name="Nowacki M."/>
            <person name="Derisi J."/>
            <person name="Roy S.W."/>
            <person name="Marshall W.F."/>
            <person name="Sood P."/>
        </authorList>
    </citation>
    <scope>NUCLEOTIDE SEQUENCE [LARGE SCALE GENOMIC DNA]</scope>
    <source>
        <strain evidence="3">WM001</strain>
    </source>
</reference>